<evidence type="ECO:0000256" key="2">
    <source>
        <dbReference type="ARBA" id="ARBA00022679"/>
    </source>
</evidence>
<evidence type="ECO:0000256" key="1">
    <source>
        <dbReference type="ARBA" id="ARBA00007274"/>
    </source>
</evidence>
<dbReference type="InterPro" id="IPR017694">
    <property type="entry name" value="Phosphonate_tfrase_rpt"/>
</dbReference>
<comment type="caution">
    <text evidence="5">The sequence shown here is derived from an EMBL/GenBank/DDBJ whole genome shotgun (WGS) entry which is preliminary data.</text>
</comment>
<dbReference type="RefSeq" id="WP_188164167.1">
    <property type="nucleotide sequence ID" value="NZ_JACVVX010000002.1"/>
</dbReference>
<comment type="similarity">
    <text evidence="1">Belongs to the transferase hexapeptide repeat family.</text>
</comment>
<dbReference type="CDD" id="cd03349">
    <property type="entry name" value="LbH_XAT"/>
    <property type="match status" value="1"/>
</dbReference>
<name>A0A8J6PMZ8_9HYPH</name>
<dbReference type="SUPFAM" id="SSF51161">
    <property type="entry name" value="Trimeric LpxA-like enzymes"/>
    <property type="match status" value="1"/>
</dbReference>
<evidence type="ECO:0000313" key="6">
    <source>
        <dbReference type="Proteomes" id="UP000643405"/>
    </source>
</evidence>
<dbReference type="PANTHER" id="PTHR43300:SF11">
    <property type="entry name" value="ACETYLTRANSFERASE RV3034C-RELATED"/>
    <property type="match status" value="1"/>
</dbReference>
<organism evidence="5 6">
    <name type="scientific">Oryzicola mucosus</name>
    <dbReference type="NCBI Taxonomy" id="2767425"/>
    <lineage>
        <taxon>Bacteria</taxon>
        <taxon>Pseudomonadati</taxon>
        <taxon>Pseudomonadota</taxon>
        <taxon>Alphaproteobacteria</taxon>
        <taxon>Hyphomicrobiales</taxon>
        <taxon>Phyllobacteriaceae</taxon>
        <taxon>Oryzicola</taxon>
    </lineage>
</organism>
<dbReference type="NCBIfam" id="TIGR03308">
    <property type="entry name" value="phn_thr-fam"/>
    <property type="match status" value="1"/>
</dbReference>
<keyword evidence="3" id="KW-0677">Repeat</keyword>
<sequence length="211" mass="23846">MENEPDLRFKDDEPRIHPTAELKACRLGRHVAVGERCVLREVVIGDYSYFERHAEAIYTTIGKFCSIAANSRLNALEHPVERITTHKLTYRPNEYFRYLGVDADFKARRQGKAVTIGHDVWIGHGAVVMPGVTIGNGAIIGANAVVTKEVDAYTIVAGVPAKPIRRRFSPEIAARIEATMWWDWPRDKLFQAIPDMQALSIEAFLDRWAET</sequence>
<dbReference type="InterPro" id="IPR050179">
    <property type="entry name" value="Trans_hexapeptide_repeat"/>
</dbReference>
<reference evidence="5" key="1">
    <citation type="submission" date="2020-09" db="EMBL/GenBank/DDBJ databases">
        <title>Genome seq and assembly of Tianweitania sp.</title>
        <authorList>
            <person name="Chhetri G."/>
        </authorList>
    </citation>
    <scope>NUCLEOTIDE SEQUENCE</scope>
    <source>
        <strain evidence="5">Rool2</strain>
    </source>
</reference>
<dbReference type="Gene3D" id="2.160.10.10">
    <property type="entry name" value="Hexapeptide repeat proteins"/>
    <property type="match status" value="1"/>
</dbReference>
<accession>A0A8J6PMZ8</accession>
<keyword evidence="6" id="KW-1185">Reference proteome</keyword>
<protein>
    <submittedName>
        <fullName evidence="5">Antibiotic acetyltransferase</fullName>
    </submittedName>
</protein>
<gene>
    <name evidence="5" type="ORF">ICI42_08755</name>
</gene>
<dbReference type="PROSITE" id="PS00101">
    <property type="entry name" value="HEXAPEP_TRANSFERASES"/>
    <property type="match status" value="1"/>
</dbReference>
<dbReference type="Proteomes" id="UP000643405">
    <property type="component" value="Unassembled WGS sequence"/>
</dbReference>
<dbReference type="PANTHER" id="PTHR43300">
    <property type="entry name" value="ACETYLTRANSFERASE"/>
    <property type="match status" value="1"/>
</dbReference>
<dbReference type="InterPro" id="IPR011004">
    <property type="entry name" value="Trimer_LpxA-like_sf"/>
</dbReference>
<evidence type="ECO:0000256" key="3">
    <source>
        <dbReference type="ARBA" id="ARBA00022737"/>
    </source>
</evidence>
<proteinExistence type="inferred from homology"/>
<dbReference type="InterPro" id="IPR018357">
    <property type="entry name" value="Hexapep_transf_CS"/>
</dbReference>
<dbReference type="GO" id="GO:0016746">
    <property type="term" value="F:acyltransferase activity"/>
    <property type="evidence" value="ECO:0007669"/>
    <property type="project" value="UniProtKB-KW"/>
</dbReference>
<dbReference type="EMBL" id="JACVVX010000002">
    <property type="protein sequence ID" value="MBD0414742.1"/>
    <property type="molecule type" value="Genomic_DNA"/>
</dbReference>
<keyword evidence="4" id="KW-0012">Acyltransferase</keyword>
<keyword evidence="2" id="KW-0808">Transferase</keyword>
<dbReference type="Pfam" id="PF00132">
    <property type="entry name" value="Hexapep"/>
    <property type="match status" value="1"/>
</dbReference>
<evidence type="ECO:0000313" key="5">
    <source>
        <dbReference type="EMBL" id="MBD0414742.1"/>
    </source>
</evidence>
<dbReference type="InterPro" id="IPR001451">
    <property type="entry name" value="Hexapep"/>
</dbReference>
<evidence type="ECO:0000256" key="4">
    <source>
        <dbReference type="ARBA" id="ARBA00023315"/>
    </source>
</evidence>
<dbReference type="AlphaFoldDB" id="A0A8J6PMZ8"/>